<evidence type="ECO:0000313" key="1">
    <source>
        <dbReference type="EMBL" id="KLO13151.1"/>
    </source>
</evidence>
<sequence>MTSRMNERKFGDDKQDYCQHGSVDYVLDSVQALKALLRNGRQRPDDKGLERSDLKGIWSHSLHRSPTVTPLSMDVEISNVSLMRMQDAKLLLTSLLVSLDDAINEVTVKNCRTTRPNLVLLPEDVLIRIFEIYVDMSVMPDYDTYVPLGTSPLILSSVCKRFREIILRLPSAWRHISLNFPEHVLLLHKERCTNPIIHINPARSTSYTYEKMLDVIRPYHQWRELRLHVINEDHAHQYFEHLKPIIHSPFYSLEFLSIGNDLSFSLEDSYVDYPFSIYLDEDHSNFLSSWRLPKLTHLELRNVLPTSLLQCENVTSLSLELSYVDEELRMKEFQTLFHSMPKIQSLSVVFKKHFESFDDEDVLIDDDILHILPSLKSLDLTIEGPMPDGTLSRFMALVDARKLTRFALSVSCDDADESDFGEWIFAIFPKQTARTRHLFEHLEDLYRGSTRVFDRIFNSMPNVQRISLILSQLSDIRILGHWVRAGAFRHLRTLRIELPQMPAYDFPLDTGRFDALFDGKHCMEFERMEVRVGPLYSVENGRARLQSLLGEKLHWTEC</sequence>
<name>A0A0H2S8E8_9AGAM</name>
<protein>
    <submittedName>
        <fullName evidence="1">Uncharacterized protein</fullName>
    </submittedName>
</protein>
<dbReference type="InterPro" id="IPR032675">
    <property type="entry name" value="LRR_dom_sf"/>
</dbReference>
<proteinExistence type="predicted"/>
<dbReference type="EMBL" id="KQ085964">
    <property type="protein sequence ID" value="KLO13151.1"/>
    <property type="molecule type" value="Genomic_DNA"/>
</dbReference>
<reference evidence="1 2" key="1">
    <citation type="submission" date="2015-04" db="EMBL/GenBank/DDBJ databases">
        <title>Complete genome sequence of Schizopora paradoxa KUC8140, a cosmopolitan wood degrader in East Asia.</title>
        <authorList>
            <consortium name="DOE Joint Genome Institute"/>
            <person name="Min B."/>
            <person name="Park H."/>
            <person name="Jang Y."/>
            <person name="Kim J.-J."/>
            <person name="Kim K.H."/>
            <person name="Pangilinan J."/>
            <person name="Lipzen A."/>
            <person name="Riley R."/>
            <person name="Grigoriev I.V."/>
            <person name="Spatafora J.W."/>
            <person name="Choi I.-G."/>
        </authorList>
    </citation>
    <scope>NUCLEOTIDE SEQUENCE [LARGE SCALE GENOMIC DNA]</scope>
    <source>
        <strain evidence="1 2">KUC8140</strain>
    </source>
</reference>
<organism evidence="1 2">
    <name type="scientific">Schizopora paradoxa</name>
    <dbReference type="NCBI Taxonomy" id="27342"/>
    <lineage>
        <taxon>Eukaryota</taxon>
        <taxon>Fungi</taxon>
        <taxon>Dikarya</taxon>
        <taxon>Basidiomycota</taxon>
        <taxon>Agaricomycotina</taxon>
        <taxon>Agaricomycetes</taxon>
        <taxon>Hymenochaetales</taxon>
        <taxon>Schizoporaceae</taxon>
        <taxon>Schizopora</taxon>
    </lineage>
</organism>
<dbReference type="Gene3D" id="3.80.10.10">
    <property type="entry name" value="Ribonuclease Inhibitor"/>
    <property type="match status" value="1"/>
</dbReference>
<dbReference type="Proteomes" id="UP000053477">
    <property type="component" value="Unassembled WGS sequence"/>
</dbReference>
<dbReference type="AlphaFoldDB" id="A0A0H2S8E8"/>
<gene>
    <name evidence="1" type="ORF">SCHPADRAFT_997582</name>
</gene>
<evidence type="ECO:0000313" key="2">
    <source>
        <dbReference type="Proteomes" id="UP000053477"/>
    </source>
</evidence>
<keyword evidence="2" id="KW-1185">Reference proteome</keyword>
<dbReference type="SUPFAM" id="SSF52047">
    <property type="entry name" value="RNI-like"/>
    <property type="match status" value="1"/>
</dbReference>
<accession>A0A0H2S8E8</accession>
<dbReference type="InParanoid" id="A0A0H2S8E8"/>